<evidence type="ECO:0000313" key="1">
    <source>
        <dbReference type="EMBL" id="PXV80099.1"/>
    </source>
</evidence>
<proteinExistence type="predicted"/>
<accession>A0ABX5M6N0</accession>
<comment type="caution">
    <text evidence="1">The sequence shown here is derived from an EMBL/GenBank/DDBJ whole genome shotgun (WGS) entry which is preliminary data.</text>
</comment>
<evidence type="ECO:0000313" key="2">
    <source>
        <dbReference type="Proteomes" id="UP000247780"/>
    </source>
</evidence>
<dbReference type="Proteomes" id="UP000247780">
    <property type="component" value="Unassembled WGS sequence"/>
</dbReference>
<keyword evidence="2" id="KW-1185">Reference proteome</keyword>
<reference evidence="1 2" key="1">
    <citation type="submission" date="2018-04" db="EMBL/GenBank/DDBJ databases">
        <title>Active sludge and wastewater microbial communities from Klosterneuburg, Austria.</title>
        <authorList>
            <person name="Wagner M."/>
        </authorList>
    </citation>
    <scope>NUCLEOTIDE SEQUENCE [LARGE SCALE GENOMIC DNA]</scope>
    <source>
        <strain evidence="1 2">Nm 57</strain>
    </source>
</reference>
<dbReference type="EMBL" id="QICQ01000019">
    <property type="protein sequence ID" value="PXV80099.1"/>
    <property type="molecule type" value="Genomic_DNA"/>
</dbReference>
<organism evidence="1 2">
    <name type="scientific">Nitrosomonas eutropha</name>
    <dbReference type="NCBI Taxonomy" id="916"/>
    <lineage>
        <taxon>Bacteria</taxon>
        <taxon>Pseudomonadati</taxon>
        <taxon>Pseudomonadota</taxon>
        <taxon>Betaproteobacteria</taxon>
        <taxon>Nitrosomonadales</taxon>
        <taxon>Nitrosomonadaceae</taxon>
        <taxon>Nitrosomonas</taxon>
    </lineage>
</organism>
<gene>
    <name evidence="1" type="ORF">C8R14_11914</name>
</gene>
<protein>
    <submittedName>
        <fullName evidence="1">Uncharacterized protein</fullName>
    </submittedName>
</protein>
<name>A0ABX5M6N0_9PROT</name>
<sequence>MMIAAARIAIYETGEAVFLIRVNSSRMKEIRRLFLLYMQAVSIEKDMDYVRFLTGI</sequence>